<evidence type="ECO:0000313" key="2">
    <source>
        <dbReference type="EMBL" id="OXV12183.1"/>
    </source>
</evidence>
<dbReference type="AlphaFoldDB" id="A0A232M742"/>
<comment type="caution">
    <text evidence="2">The sequence shown here is derived from an EMBL/GenBank/DDBJ whole genome shotgun (WGS) entry which is preliminary data.</text>
</comment>
<feature type="compositionally biased region" description="Pro residues" evidence="1">
    <location>
        <begin position="8"/>
        <end position="22"/>
    </location>
</feature>
<evidence type="ECO:0000313" key="3">
    <source>
        <dbReference type="Proteomes" id="UP000243515"/>
    </source>
</evidence>
<feature type="non-terminal residue" evidence="2">
    <location>
        <position position="160"/>
    </location>
</feature>
<name>A0A232M742_9EURO</name>
<organism evidence="2 3">
    <name type="scientific">Elaphomyces granulatus</name>
    <dbReference type="NCBI Taxonomy" id="519963"/>
    <lineage>
        <taxon>Eukaryota</taxon>
        <taxon>Fungi</taxon>
        <taxon>Dikarya</taxon>
        <taxon>Ascomycota</taxon>
        <taxon>Pezizomycotina</taxon>
        <taxon>Eurotiomycetes</taxon>
        <taxon>Eurotiomycetidae</taxon>
        <taxon>Eurotiales</taxon>
        <taxon>Elaphomycetaceae</taxon>
        <taxon>Elaphomyces</taxon>
    </lineage>
</organism>
<proteinExistence type="predicted"/>
<keyword evidence="3" id="KW-1185">Reference proteome</keyword>
<gene>
    <name evidence="2" type="ORF">Egran_00056</name>
</gene>
<dbReference type="EMBL" id="NPHW01001482">
    <property type="protein sequence ID" value="OXV12183.1"/>
    <property type="molecule type" value="Genomic_DNA"/>
</dbReference>
<protein>
    <submittedName>
        <fullName evidence="2">Uncharacterized protein</fullName>
    </submittedName>
</protein>
<dbReference type="OrthoDB" id="4226077at2759"/>
<accession>A0A232M742</accession>
<sequence length="160" mass="17485">MSTISTIAPPPATTTTAPPPPQQTCHLHVFETSETYNTPLYVQLNVTAGNAPTVSNNFKLNWGQSVSVPKSDTNLAYDVTADFLKTLSTSKVKRLAVAPPPPTPNWEAWVVTFAAGSNNWNDKDTDKSKLPYCNVGGWDNGNFWDFLDGLTSLGAYEHWP</sequence>
<evidence type="ECO:0000256" key="1">
    <source>
        <dbReference type="SAM" id="MobiDB-lite"/>
    </source>
</evidence>
<feature type="region of interest" description="Disordered" evidence="1">
    <location>
        <begin position="1"/>
        <end position="22"/>
    </location>
</feature>
<reference evidence="2 3" key="1">
    <citation type="journal article" date="2015" name="Environ. Microbiol.">
        <title>Metagenome sequence of Elaphomyces granulatus from sporocarp tissue reveals Ascomycota ectomycorrhizal fingerprints of genome expansion and a Proteobacteria-rich microbiome.</title>
        <authorList>
            <person name="Quandt C.A."/>
            <person name="Kohler A."/>
            <person name="Hesse C.N."/>
            <person name="Sharpton T.J."/>
            <person name="Martin F."/>
            <person name="Spatafora J.W."/>
        </authorList>
    </citation>
    <scope>NUCLEOTIDE SEQUENCE [LARGE SCALE GENOMIC DNA]</scope>
    <source>
        <strain evidence="2 3">OSC145934</strain>
    </source>
</reference>
<dbReference type="Proteomes" id="UP000243515">
    <property type="component" value="Unassembled WGS sequence"/>
</dbReference>